<evidence type="ECO:0000313" key="4">
    <source>
        <dbReference type="EMBL" id="ROR82822.1"/>
    </source>
</evidence>
<dbReference type="GO" id="GO:0016614">
    <property type="term" value="F:oxidoreductase activity, acting on CH-OH group of donors"/>
    <property type="evidence" value="ECO:0007669"/>
    <property type="project" value="InterPro"/>
</dbReference>
<dbReference type="InterPro" id="IPR006311">
    <property type="entry name" value="TAT_signal"/>
</dbReference>
<name>A0A3N2C5P9_9MICO</name>
<dbReference type="SUPFAM" id="SSF54373">
    <property type="entry name" value="FAD-linked reductases, C-terminal domain"/>
    <property type="match status" value="1"/>
</dbReference>
<accession>A0A3N2C5P9</accession>
<dbReference type="EMBL" id="RKHL01000001">
    <property type="protein sequence ID" value="ROR82822.1"/>
    <property type="molecule type" value="Genomic_DNA"/>
</dbReference>
<dbReference type="SUPFAM" id="SSF51905">
    <property type="entry name" value="FAD/NAD(P)-binding domain"/>
    <property type="match status" value="1"/>
</dbReference>
<dbReference type="InterPro" id="IPR000172">
    <property type="entry name" value="GMC_OxRdtase_N"/>
</dbReference>
<dbReference type="InterPro" id="IPR007867">
    <property type="entry name" value="GMC_OxRtase_C"/>
</dbReference>
<reference evidence="4 5" key="1">
    <citation type="submission" date="2018-11" db="EMBL/GenBank/DDBJ databases">
        <title>Sequencing the genomes of 1000 actinobacteria strains.</title>
        <authorList>
            <person name="Klenk H.-P."/>
        </authorList>
    </citation>
    <scope>NUCLEOTIDE SEQUENCE [LARGE SCALE GENOMIC DNA]</scope>
    <source>
        <strain evidence="4 5">DSM 14012</strain>
    </source>
</reference>
<evidence type="ECO:0000313" key="5">
    <source>
        <dbReference type="Proteomes" id="UP000266915"/>
    </source>
</evidence>
<dbReference type="Gene3D" id="3.50.50.60">
    <property type="entry name" value="FAD/NAD(P)-binding domain"/>
    <property type="match status" value="1"/>
</dbReference>
<dbReference type="GO" id="GO:0050660">
    <property type="term" value="F:flavin adenine dinucleotide binding"/>
    <property type="evidence" value="ECO:0007669"/>
    <property type="project" value="InterPro"/>
</dbReference>
<dbReference type="PROSITE" id="PS51318">
    <property type="entry name" value="TAT"/>
    <property type="match status" value="1"/>
</dbReference>
<gene>
    <name evidence="4" type="ORF">EDD42_2918</name>
</gene>
<dbReference type="Pfam" id="PF00732">
    <property type="entry name" value="GMC_oxred_N"/>
    <property type="match status" value="1"/>
</dbReference>
<sequence>MDVTRRGLITGLAAGAAAAAVGAIAAAVPGRVAFDPEGPRRPVIDTDALESKDEYDYVIVGAGAGGGPLAVRLAEAGYEVLVLEAGPAKTDADTYSVPAFHLFASSDPEMSWDFYPRHYSDRALHGSRFVDAEDGMLYPRASTLGGCTAHHALLMLAPESDDWDRIGRITGDPSWNALTMAEYERRVLEWLPIETSPASILAQDETLARLVAAALIDTGAESAPISAVDLNRGRFDGTLIDPNDPANIEAYREGVTLVPQSSRDGRRYGTRERLLDAAPGLVGNLFLQTDALAEQVVFTASDDGTPRASGVEVLVAPYLYGASPLRRPSDPDERERIRRRVTARREVVLAGGAFNTPQLLMLSGIGPEEHLREHGIDVVAASEGVGGNLQDRYEMTVVTEFDRPFGVLEGKTYGNRRDPGLAEWRSGDPNALYRSNGLLVGLKHRYSRGSEHPELFVFGAPSNFTGYRPGFAEDGLAGANHFSWAVLRGYEESQRGTVRLRSADPTRTPEINFRYFDDGAGGPGSDRDLEAMREGLSRARSINETARRLRFADAATDVETFPGPDVVSDARLDEEIRREAWGHHASCSAPMGSDGDPMAVLDSRFRVRGVAGLRVVDASVFPKIPALFPLMTIFAMSERAAATMIDDARRG</sequence>
<feature type="signal peptide" evidence="2">
    <location>
        <begin position="1"/>
        <end position="25"/>
    </location>
</feature>
<comment type="similarity">
    <text evidence="1">Belongs to the GMC oxidoreductase family.</text>
</comment>
<dbReference type="Gene3D" id="3.30.560.10">
    <property type="entry name" value="Glucose Oxidase, domain 3"/>
    <property type="match status" value="1"/>
</dbReference>
<keyword evidence="5" id="KW-1185">Reference proteome</keyword>
<dbReference type="PROSITE" id="PS00624">
    <property type="entry name" value="GMC_OXRED_2"/>
    <property type="match status" value="1"/>
</dbReference>
<dbReference type="PRINTS" id="PR00411">
    <property type="entry name" value="PNDRDTASEI"/>
</dbReference>
<dbReference type="RefSeq" id="WP_085512729.1">
    <property type="nucleotide sequence ID" value="NZ_FXAP01000004.1"/>
</dbReference>
<evidence type="ECO:0000256" key="1">
    <source>
        <dbReference type="ARBA" id="ARBA00010790"/>
    </source>
</evidence>
<evidence type="ECO:0000256" key="2">
    <source>
        <dbReference type="SAM" id="SignalP"/>
    </source>
</evidence>
<evidence type="ECO:0000259" key="3">
    <source>
        <dbReference type="PROSITE" id="PS00624"/>
    </source>
</evidence>
<dbReference type="AlphaFoldDB" id="A0A3N2C5P9"/>
<keyword evidence="2" id="KW-0732">Signal</keyword>
<proteinExistence type="inferred from homology"/>
<dbReference type="PIRSF" id="PIRSF000137">
    <property type="entry name" value="Alcohol_oxidase"/>
    <property type="match status" value="1"/>
</dbReference>
<feature type="domain" description="Glucose-methanol-choline oxidoreductase N-terminal" evidence="3">
    <location>
        <begin position="352"/>
        <end position="366"/>
    </location>
</feature>
<comment type="caution">
    <text evidence="4">The sequence shown here is derived from an EMBL/GenBank/DDBJ whole genome shotgun (WGS) entry which is preliminary data.</text>
</comment>
<protein>
    <submittedName>
        <fullName evidence="4">Choline dehydrogenase</fullName>
    </submittedName>
</protein>
<dbReference type="InterPro" id="IPR036188">
    <property type="entry name" value="FAD/NAD-bd_sf"/>
</dbReference>
<dbReference type="InterPro" id="IPR012132">
    <property type="entry name" value="GMC_OxRdtase"/>
</dbReference>
<dbReference type="PANTHER" id="PTHR11552:SF100">
    <property type="entry name" value="DEHYDROGENASE, PUTATIVE (AFU_ORTHOLOGUE AFUA_5G00630)-RELATED"/>
    <property type="match status" value="1"/>
</dbReference>
<organism evidence="4 5">
    <name type="scientific">Plantibacter flavus</name>
    <dbReference type="NCBI Taxonomy" id="150123"/>
    <lineage>
        <taxon>Bacteria</taxon>
        <taxon>Bacillati</taxon>
        <taxon>Actinomycetota</taxon>
        <taxon>Actinomycetes</taxon>
        <taxon>Micrococcales</taxon>
        <taxon>Microbacteriaceae</taxon>
        <taxon>Plantibacter</taxon>
    </lineage>
</organism>
<dbReference type="Proteomes" id="UP000266915">
    <property type="component" value="Unassembled WGS sequence"/>
</dbReference>
<feature type="chain" id="PRO_5018622380" evidence="2">
    <location>
        <begin position="26"/>
        <end position="651"/>
    </location>
</feature>
<dbReference type="PANTHER" id="PTHR11552">
    <property type="entry name" value="GLUCOSE-METHANOL-CHOLINE GMC OXIDOREDUCTASE"/>
    <property type="match status" value="1"/>
</dbReference>
<dbReference type="Pfam" id="PF05199">
    <property type="entry name" value="GMC_oxred_C"/>
    <property type="match status" value="1"/>
</dbReference>